<dbReference type="Proteomes" id="UP000187013">
    <property type="component" value="Unassembled WGS sequence"/>
</dbReference>
<sequence length="79" mass="9184">MENAKTVPVPSTSLHRSMFKKHAYKVAKSRLMRSKFASPTDRLLSPCSQKLNDHRSKLFKTKSNPTKLQFSKNECEEDW</sequence>
<proteinExistence type="predicted"/>
<dbReference type="eggNOG" id="ENOG502SCGC">
    <property type="taxonomic scope" value="Eukaryota"/>
</dbReference>
<dbReference type="OrthoDB" id="5578329at2759"/>
<dbReference type="AlphaFoldDB" id="A0A1Q2ZW18"/>
<name>A0A1Q2ZW18_ZYGRO</name>
<gene>
    <name evidence="1" type="ORF">ZYGR_0H04850</name>
</gene>
<comment type="caution">
    <text evidence="1">The sequence shown here is derived from an EMBL/GenBank/DDBJ whole genome shotgun (WGS) entry which is preliminary data.</text>
</comment>
<reference evidence="1 2" key="1">
    <citation type="submission" date="2016-08" db="EMBL/GenBank/DDBJ databases">
        <title>Draft genome sequence of allopolyploid Zygosaccharomyces rouxii.</title>
        <authorList>
            <person name="Watanabe J."/>
            <person name="Uehara K."/>
            <person name="Mogi Y."/>
            <person name="Tsukioka Y."/>
        </authorList>
    </citation>
    <scope>NUCLEOTIDE SEQUENCE [LARGE SCALE GENOMIC DNA]</scope>
    <source>
        <strain evidence="1 2">NBRC 110957</strain>
    </source>
</reference>
<protein>
    <submittedName>
        <fullName evidence="1">Uncharacterized protein</fullName>
    </submittedName>
</protein>
<dbReference type="Pfam" id="PF05032">
    <property type="entry name" value="Spo12"/>
    <property type="match status" value="1"/>
</dbReference>
<accession>A0A1Q2ZW18</accession>
<dbReference type="OMA" id="NECEEDW"/>
<organism evidence="1 2">
    <name type="scientific">Zygosaccharomyces rouxii</name>
    <dbReference type="NCBI Taxonomy" id="4956"/>
    <lineage>
        <taxon>Eukaryota</taxon>
        <taxon>Fungi</taxon>
        <taxon>Dikarya</taxon>
        <taxon>Ascomycota</taxon>
        <taxon>Saccharomycotina</taxon>
        <taxon>Saccharomycetes</taxon>
        <taxon>Saccharomycetales</taxon>
        <taxon>Saccharomycetaceae</taxon>
        <taxon>Zygosaccharomyces</taxon>
    </lineage>
</organism>
<dbReference type="EMBL" id="BDGX01000008">
    <property type="protein sequence ID" value="GAV47639.1"/>
    <property type="molecule type" value="Genomic_DNA"/>
</dbReference>
<evidence type="ECO:0000313" key="2">
    <source>
        <dbReference type="Proteomes" id="UP000187013"/>
    </source>
</evidence>
<dbReference type="InterPro" id="IPR007727">
    <property type="entry name" value="Spo12"/>
</dbReference>
<evidence type="ECO:0000313" key="1">
    <source>
        <dbReference type="EMBL" id="GAV47639.1"/>
    </source>
</evidence>